<name>A0A1I1EXW3_NATHA</name>
<accession>A0A1I1EXW3</accession>
<dbReference type="PROSITE" id="PS51257">
    <property type="entry name" value="PROKAR_LIPOPROTEIN"/>
    <property type="match status" value="1"/>
</dbReference>
<dbReference type="AlphaFoldDB" id="A0A1I1EXW3"/>
<organism evidence="2 3">
    <name type="scientific">Natronobacterium haloterrestre</name>
    <name type="common">Halobiforma haloterrestris</name>
    <dbReference type="NCBI Taxonomy" id="148448"/>
    <lineage>
        <taxon>Archaea</taxon>
        <taxon>Methanobacteriati</taxon>
        <taxon>Methanobacteriota</taxon>
        <taxon>Stenosarchaea group</taxon>
        <taxon>Halobacteria</taxon>
        <taxon>Halobacteriales</taxon>
        <taxon>Natrialbaceae</taxon>
        <taxon>Natronobacterium</taxon>
    </lineage>
</organism>
<feature type="compositionally biased region" description="Basic and acidic residues" evidence="1">
    <location>
        <begin position="64"/>
        <end position="81"/>
    </location>
</feature>
<dbReference type="InterPro" id="IPR052944">
    <property type="entry name" value="Sporulation_related"/>
</dbReference>
<dbReference type="EMBL" id="FOKW01000003">
    <property type="protein sequence ID" value="SFB91861.1"/>
    <property type="molecule type" value="Genomic_DNA"/>
</dbReference>
<dbReference type="Proteomes" id="UP000199161">
    <property type="component" value="Unassembled WGS sequence"/>
</dbReference>
<feature type="region of interest" description="Disordered" evidence="1">
    <location>
        <begin position="143"/>
        <end position="167"/>
    </location>
</feature>
<sequence>MRRRQFLAAGTVGLAGCVAVPDADDSPSEAPSSEELLREAIETRVGLRSLEARRTMTMETPAETGERTDRIVQEPPGKQRLEVLSSDDPDTPPGTVSVRSLSTTWEYYPDEGMVAKRHHPNRVVADRTRLVLEDLLEGYDLEYVGGTGDGDDEGQSEDDALDTVDGRPAHRIDATPATAEIERSIDLLVGETIYRIPLEETPVEDLEDVTVSRAIWIDDEHRYPVKECNAVRNADGEVLHRVTVTYEDLAIDAGLEPGTFAYEPPADAEVVEIGTEPEGVFDSVAAAEAATPYDLPDPDVPDPYALDRVTVVDKGEEFGTTTTLWYVDPERTERDLFLAVREQRRFDADVLEETDLEFEGNPVYRRDGRIESLFWDCGDLNYELSIPAGPETEEDSLSEIAPSVGCS</sequence>
<dbReference type="Gene3D" id="2.50.20.10">
    <property type="entry name" value="Lipoprotein localisation LolA/LolB/LppX"/>
    <property type="match status" value="1"/>
</dbReference>
<reference evidence="3" key="1">
    <citation type="submission" date="2016-10" db="EMBL/GenBank/DDBJ databases">
        <authorList>
            <person name="Varghese N."/>
            <person name="Submissions S."/>
        </authorList>
    </citation>
    <scope>NUCLEOTIDE SEQUENCE [LARGE SCALE GENOMIC DNA]</scope>
    <source>
        <strain evidence="3">DSM 13078</strain>
    </source>
</reference>
<feature type="region of interest" description="Disordered" evidence="1">
    <location>
        <begin position="388"/>
        <end position="407"/>
    </location>
</feature>
<evidence type="ECO:0000256" key="1">
    <source>
        <dbReference type="SAM" id="MobiDB-lite"/>
    </source>
</evidence>
<evidence type="ECO:0000313" key="2">
    <source>
        <dbReference type="EMBL" id="SFB91861.1"/>
    </source>
</evidence>
<dbReference type="RefSeq" id="WP_089786506.1">
    <property type="nucleotide sequence ID" value="NZ_FOKW01000003.1"/>
</dbReference>
<dbReference type="PANTHER" id="PTHR37507">
    <property type="entry name" value="SPORULATION PROTEIN YDCC"/>
    <property type="match status" value="1"/>
</dbReference>
<feature type="region of interest" description="Disordered" evidence="1">
    <location>
        <begin position="59"/>
        <end position="97"/>
    </location>
</feature>
<keyword evidence="2" id="KW-0449">Lipoprotein</keyword>
<keyword evidence="3" id="KW-1185">Reference proteome</keyword>
<dbReference type="OrthoDB" id="137725at2157"/>
<dbReference type="PANTHER" id="PTHR37507:SF2">
    <property type="entry name" value="SPORULATION PROTEIN YDCC"/>
    <property type="match status" value="1"/>
</dbReference>
<gene>
    <name evidence="2" type="ORF">SAMN05444422_10326</name>
</gene>
<protein>
    <submittedName>
        <fullName evidence="2">Outer membrane lipoprotein-sorting protein</fullName>
    </submittedName>
</protein>
<feature type="compositionally biased region" description="Acidic residues" evidence="1">
    <location>
        <begin position="149"/>
        <end position="162"/>
    </location>
</feature>
<proteinExistence type="predicted"/>
<evidence type="ECO:0000313" key="3">
    <source>
        <dbReference type="Proteomes" id="UP000199161"/>
    </source>
</evidence>